<name>A0A5Q2FDN7_9ACTN</name>
<dbReference type="SFLD" id="SFLDG01140">
    <property type="entry name" value="C2.B:_Phosphomannomutase_and_P"/>
    <property type="match status" value="1"/>
</dbReference>
<dbReference type="Gene3D" id="3.40.50.1000">
    <property type="entry name" value="HAD superfamily/HAD-like"/>
    <property type="match status" value="1"/>
</dbReference>
<accession>A0A5Q2FDN7</accession>
<dbReference type="SFLD" id="SFLDS00003">
    <property type="entry name" value="Haloacid_Dehalogenase"/>
    <property type="match status" value="1"/>
</dbReference>
<organism evidence="1 2">
    <name type="scientific">Raineyella fluvialis</name>
    <dbReference type="NCBI Taxonomy" id="2662261"/>
    <lineage>
        <taxon>Bacteria</taxon>
        <taxon>Bacillati</taxon>
        <taxon>Actinomycetota</taxon>
        <taxon>Actinomycetes</taxon>
        <taxon>Propionibacteriales</taxon>
        <taxon>Propionibacteriaceae</taxon>
        <taxon>Raineyella</taxon>
    </lineage>
</organism>
<protein>
    <submittedName>
        <fullName evidence="1">Cof-type HAD-IIB family hydrolase</fullName>
    </submittedName>
</protein>
<dbReference type="Proteomes" id="UP000386847">
    <property type="component" value="Chromosome"/>
</dbReference>
<dbReference type="InterPro" id="IPR000150">
    <property type="entry name" value="Cof"/>
</dbReference>
<dbReference type="InterPro" id="IPR023214">
    <property type="entry name" value="HAD_sf"/>
</dbReference>
<evidence type="ECO:0000313" key="1">
    <source>
        <dbReference type="EMBL" id="QGF24878.1"/>
    </source>
</evidence>
<dbReference type="Pfam" id="PF08282">
    <property type="entry name" value="Hydrolase_3"/>
    <property type="match status" value="1"/>
</dbReference>
<dbReference type="PANTHER" id="PTHR10000">
    <property type="entry name" value="PHOSPHOSERINE PHOSPHATASE"/>
    <property type="match status" value="1"/>
</dbReference>
<dbReference type="AlphaFoldDB" id="A0A5Q2FDN7"/>
<evidence type="ECO:0000313" key="2">
    <source>
        <dbReference type="Proteomes" id="UP000386847"/>
    </source>
</evidence>
<dbReference type="KEGG" id="rain:Rai3103_16025"/>
<proteinExistence type="predicted"/>
<dbReference type="CDD" id="cd07516">
    <property type="entry name" value="HAD_Pase"/>
    <property type="match status" value="1"/>
</dbReference>
<reference evidence="1 2" key="1">
    <citation type="submission" date="2019-10" db="EMBL/GenBank/DDBJ databases">
        <title>Genomic analysis of Raineyella sp. CBA3103.</title>
        <authorList>
            <person name="Roh S.W."/>
        </authorList>
    </citation>
    <scope>NUCLEOTIDE SEQUENCE [LARGE SCALE GENOMIC DNA]</scope>
    <source>
        <strain evidence="1 2">CBA3103</strain>
    </source>
</reference>
<dbReference type="GO" id="GO:0005829">
    <property type="term" value="C:cytosol"/>
    <property type="evidence" value="ECO:0007669"/>
    <property type="project" value="TreeGrafter"/>
</dbReference>
<keyword evidence="2" id="KW-1185">Reference proteome</keyword>
<dbReference type="InterPro" id="IPR036412">
    <property type="entry name" value="HAD-like_sf"/>
</dbReference>
<dbReference type="PANTHER" id="PTHR10000:SF8">
    <property type="entry name" value="HAD SUPERFAMILY HYDROLASE-LIKE, TYPE 3"/>
    <property type="match status" value="1"/>
</dbReference>
<dbReference type="InterPro" id="IPR006379">
    <property type="entry name" value="HAD-SF_hydro_IIB"/>
</dbReference>
<dbReference type="PROSITE" id="PS01229">
    <property type="entry name" value="COF_2"/>
    <property type="match status" value="1"/>
</dbReference>
<keyword evidence="1" id="KW-0378">Hydrolase</keyword>
<dbReference type="GO" id="GO:0000287">
    <property type="term" value="F:magnesium ion binding"/>
    <property type="evidence" value="ECO:0007669"/>
    <property type="project" value="TreeGrafter"/>
</dbReference>
<dbReference type="GO" id="GO:0016791">
    <property type="term" value="F:phosphatase activity"/>
    <property type="evidence" value="ECO:0007669"/>
    <property type="project" value="UniProtKB-ARBA"/>
</dbReference>
<dbReference type="NCBIfam" id="TIGR01484">
    <property type="entry name" value="HAD-SF-IIB"/>
    <property type="match status" value="1"/>
</dbReference>
<dbReference type="PROSITE" id="PS01228">
    <property type="entry name" value="COF_1"/>
    <property type="match status" value="1"/>
</dbReference>
<dbReference type="NCBIfam" id="TIGR00099">
    <property type="entry name" value="Cof-subfamily"/>
    <property type="match status" value="1"/>
</dbReference>
<dbReference type="SUPFAM" id="SSF56784">
    <property type="entry name" value="HAD-like"/>
    <property type="match status" value="1"/>
</dbReference>
<sequence>MGDMSLQVPRLVAFDVDGTLLSSDHDILDSTRESIDRIRAAGTTVMIASGRPVAGLRFQVARLGLPIDGLVLAGCNGAVIEDGATGREIASWPIPADVSARMYRGLRALPVSTIVPVGAEVFIEDPDGYMVHVEARANGTTEIVVDDLHAVAPTPPKILVAAPYDVLVDHRDAIDALGGSDIETCFSSTYYYEVNAAGVSKGAALAAFCAAEGIPLERTVAFGDNENDITMLRAAGLGVAMGNAIDALKQVADVVTTSNDDHGIARVLDGMLVSV</sequence>
<dbReference type="RefSeq" id="WP_153573407.1">
    <property type="nucleotide sequence ID" value="NZ_CP045725.1"/>
</dbReference>
<gene>
    <name evidence="1" type="ORF">Rai3103_16025</name>
</gene>
<dbReference type="Gene3D" id="3.30.1240.10">
    <property type="match status" value="1"/>
</dbReference>
<dbReference type="EMBL" id="CP045725">
    <property type="protein sequence ID" value="QGF24878.1"/>
    <property type="molecule type" value="Genomic_DNA"/>
</dbReference>